<evidence type="ECO:0000313" key="4">
    <source>
        <dbReference type="Proteomes" id="UP000258928"/>
    </source>
</evidence>
<reference evidence="3 4" key="1">
    <citation type="submission" date="2018-08" db="EMBL/GenBank/DDBJ databases">
        <authorList>
            <consortium name="Pathogen Informatics"/>
        </authorList>
    </citation>
    <scope>NUCLEOTIDE SEQUENCE [LARGE SCALE GENOMIC DNA]</scope>
    <source>
        <strain evidence="3 4">EuSCAPE_TR218</strain>
    </source>
</reference>
<evidence type="ECO:0000313" key="3">
    <source>
        <dbReference type="EMBL" id="SXF99418.1"/>
    </source>
</evidence>
<feature type="chain" id="PRO_5043238517" evidence="1">
    <location>
        <begin position="22"/>
        <end position="119"/>
    </location>
</feature>
<dbReference type="AlphaFoldDB" id="A0A7H0EGT7"/>
<evidence type="ECO:0000313" key="5">
    <source>
        <dbReference type="Proteomes" id="UP000516181"/>
    </source>
</evidence>
<accession>A0A7H0EGT7</accession>
<feature type="signal peptide" evidence="1">
    <location>
        <begin position="1"/>
        <end position="21"/>
    </location>
</feature>
<name>A0A7H0EGT7_KLEVA</name>
<organism evidence="2 5">
    <name type="scientific">Klebsiella variicola</name>
    <dbReference type="NCBI Taxonomy" id="244366"/>
    <lineage>
        <taxon>Bacteria</taxon>
        <taxon>Pseudomonadati</taxon>
        <taxon>Pseudomonadota</taxon>
        <taxon>Gammaproteobacteria</taxon>
        <taxon>Enterobacterales</taxon>
        <taxon>Enterobacteriaceae</taxon>
        <taxon>Klebsiella/Raoultella group</taxon>
        <taxon>Klebsiella</taxon>
        <taxon>Klebsiella pneumoniae complex</taxon>
    </lineage>
</organism>
<proteinExistence type="predicted"/>
<dbReference type="Proteomes" id="UP000516181">
    <property type="component" value="Chromosome"/>
</dbReference>
<reference evidence="2 5" key="2">
    <citation type="submission" date="2020-08" db="EMBL/GenBank/DDBJ databases">
        <title>Complete genome sequence of Klebsiella pneumoniae KP2757.</title>
        <authorList>
            <person name="Zhang X."/>
        </authorList>
    </citation>
    <scope>NUCLEOTIDE SEQUENCE [LARGE SCALE GENOMIC DNA]</scope>
    <source>
        <strain evidence="2 5">KP2757</strain>
    </source>
</reference>
<evidence type="ECO:0000313" key="2">
    <source>
        <dbReference type="EMBL" id="QNP23003.1"/>
    </source>
</evidence>
<dbReference type="EMBL" id="UKAS01000047">
    <property type="protein sequence ID" value="SXF99418.1"/>
    <property type="molecule type" value="Genomic_DNA"/>
</dbReference>
<keyword evidence="1" id="KW-0732">Signal</keyword>
<dbReference type="EMBL" id="CP060807">
    <property type="protein sequence ID" value="QNP23003.1"/>
    <property type="molecule type" value="Genomic_DNA"/>
</dbReference>
<dbReference type="Proteomes" id="UP000258928">
    <property type="component" value="Unassembled WGS sequence"/>
</dbReference>
<protein>
    <submittedName>
        <fullName evidence="2">Uncharacterized protein</fullName>
    </submittedName>
</protein>
<sequence length="119" mass="12838">MQKMVLALASIAVLFSGTTAARELTASEKKIIEESAKQELKDPDSAKIYWQPDMGGNSYCAQINAKNAYGGYAGKALLTAAVKRSGEGKIIQAGVIIYSDDMIEVMMPICTDAGYHFPR</sequence>
<gene>
    <name evidence="2" type="ORF">IAP99_16340</name>
    <name evidence="3" type="ORF">SAMEA3729809_05547</name>
</gene>
<evidence type="ECO:0000256" key="1">
    <source>
        <dbReference type="SAM" id="SignalP"/>
    </source>
</evidence>
<dbReference type="RefSeq" id="WP_043875508.1">
    <property type="nucleotide sequence ID" value="NZ_BQTH01000008.1"/>
</dbReference>